<keyword evidence="1" id="KW-1133">Transmembrane helix</keyword>
<reference evidence="3" key="1">
    <citation type="journal article" date="2019" name="Int. J. Syst. Evol. Microbiol.">
        <title>The Global Catalogue of Microorganisms (GCM) 10K type strain sequencing project: providing services to taxonomists for standard genome sequencing and annotation.</title>
        <authorList>
            <consortium name="The Broad Institute Genomics Platform"/>
            <consortium name="The Broad Institute Genome Sequencing Center for Infectious Disease"/>
            <person name="Wu L."/>
            <person name="Ma J."/>
        </authorList>
    </citation>
    <scope>NUCLEOTIDE SEQUENCE [LARGE SCALE GENOMIC DNA]</scope>
    <source>
        <strain evidence="3">JCM 30346</strain>
    </source>
</reference>
<gene>
    <name evidence="2" type="ORF">ACFP1K_03835</name>
</gene>
<keyword evidence="1" id="KW-0472">Membrane</keyword>
<dbReference type="Proteomes" id="UP001596137">
    <property type="component" value="Unassembled WGS sequence"/>
</dbReference>
<protein>
    <submittedName>
        <fullName evidence="2">Uncharacterized protein</fullName>
    </submittedName>
</protein>
<proteinExistence type="predicted"/>
<name>A0ABW1NA79_9ACTN</name>
<evidence type="ECO:0000313" key="3">
    <source>
        <dbReference type="Proteomes" id="UP001596137"/>
    </source>
</evidence>
<keyword evidence="3" id="KW-1185">Reference proteome</keyword>
<sequence>MTQEAVAVDNGGLILLIFLAFLFAWGLNRVRRRLRFGPIAYTGVMLTFAVVVLAVYTQTFR</sequence>
<feature type="transmembrane region" description="Helical" evidence="1">
    <location>
        <begin position="39"/>
        <end position="57"/>
    </location>
</feature>
<evidence type="ECO:0000313" key="2">
    <source>
        <dbReference type="EMBL" id="MFC6080274.1"/>
    </source>
</evidence>
<dbReference type="EMBL" id="JBHSRF010000003">
    <property type="protein sequence ID" value="MFC6080274.1"/>
    <property type="molecule type" value="Genomic_DNA"/>
</dbReference>
<feature type="transmembrane region" description="Helical" evidence="1">
    <location>
        <begin position="6"/>
        <end position="27"/>
    </location>
</feature>
<organism evidence="2 3">
    <name type="scientific">Sphaerisporangium aureirubrum</name>
    <dbReference type="NCBI Taxonomy" id="1544736"/>
    <lineage>
        <taxon>Bacteria</taxon>
        <taxon>Bacillati</taxon>
        <taxon>Actinomycetota</taxon>
        <taxon>Actinomycetes</taxon>
        <taxon>Streptosporangiales</taxon>
        <taxon>Streptosporangiaceae</taxon>
        <taxon>Sphaerisporangium</taxon>
    </lineage>
</organism>
<keyword evidence="1" id="KW-0812">Transmembrane</keyword>
<comment type="caution">
    <text evidence="2">The sequence shown here is derived from an EMBL/GenBank/DDBJ whole genome shotgun (WGS) entry which is preliminary data.</text>
</comment>
<dbReference type="RefSeq" id="WP_380747049.1">
    <property type="nucleotide sequence ID" value="NZ_JBHSRF010000003.1"/>
</dbReference>
<accession>A0ABW1NA79</accession>
<evidence type="ECO:0000256" key="1">
    <source>
        <dbReference type="SAM" id="Phobius"/>
    </source>
</evidence>